<evidence type="ECO:0000256" key="6">
    <source>
        <dbReference type="SAM" id="Phobius"/>
    </source>
</evidence>
<accession>A0A2H3NK74</accession>
<dbReference type="AlphaFoldDB" id="A0A2H3NK74"/>
<dbReference type="GO" id="GO:0005886">
    <property type="term" value="C:plasma membrane"/>
    <property type="evidence" value="ECO:0007669"/>
    <property type="project" value="UniProtKB-SubCell"/>
</dbReference>
<keyword evidence="2" id="KW-1003">Cell membrane</keyword>
<protein>
    <submittedName>
        <fullName evidence="7">Oxidase</fullName>
    </submittedName>
</protein>
<organism evidence="7 8">
    <name type="scientific">Longimonas halophila</name>
    <dbReference type="NCBI Taxonomy" id="1469170"/>
    <lineage>
        <taxon>Bacteria</taxon>
        <taxon>Pseudomonadati</taxon>
        <taxon>Rhodothermota</taxon>
        <taxon>Rhodothermia</taxon>
        <taxon>Rhodothermales</taxon>
        <taxon>Salisaetaceae</taxon>
        <taxon>Longimonas</taxon>
    </lineage>
</organism>
<name>A0A2H3NK74_9BACT</name>
<evidence type="ECO:0000256" key="4">
    <source>
        <dbReference type="ARBA" id="ARBA00022989"/>
    </source>
</evidence>
<dbReference type="EMBL" id="PDEP01000010">
    <property type="protein sequence ID" value="PEN06039.1"/>
    <property type="molecule type" value="Genomic_DNA"/>
</dbReference>
<dbReference type="OrthoDB" id="1495022at2"/>
<keyword evidence="8" id="KW-1185">Reference proteome</keyword>
<evidence type="ECO:0000256" key="1">
    <source>
        <dbReference type="ARBA" id="ARBA00004651"/>
    </source>
</evidence>
<sequence>MAHATDDHAAHGHHIIPIPTLLKVFGALVALTAITVGLSPFDLGMFEIPVALGLASAKATLVVMIFMALKYDNPVNMLTFSVGVLFVAIFLVFTLLDTAFRGDMDNVDRLTIEERERLNEQLQESDVDAEDLQVAPSDMQ</sequence>
<reference evidence="7 8" key="1">
    <citation type="submission" date="2017-10" db="EMBL/GenBank/DDBJ databases">
        <title>Draft genome of Longimonas halophila.</title>
        <authorList>
            <person name="Goh K.M."/>
            <person name="Shamsir M.S."/>
            <person name="Lim S.W."/>
        </authorList>
    </citation>
    <scope>NUCLEOTIDE SEQUENCE [LARGE SCALE GENOMIC DNA]</scope>
    <source>
        <strain evidence="7 8">KCTC 42399</strain>
    </source>
</reference>
<evidence type="ECO:0000256" key="2">
    <source>
        <dbReference type="ARBA" id="ARBA00022475"/>
    </source>
</evidence>
<evidence type="ECO:0000313" key="7">
    <source>
        <dbReference type="EMBL" id="PEN06039.1"/>
    </source>
</evidence>
<dbReference type="Pfam" id="PF03626">
    <property type="entry name" value="COX4_pro"/>
    <property type="match status" value="1"/>
</dbReference>
<comment type="caution">
    <text evidence="7">The sequence shown here is derived from an EMBL/GenBank/DDBJ whole genome shotgun (WGS) entry which is preliminary data.</text>
</comment>
<keyword evidence="5 6" id="KW-0472">Membrane</keyword>
<dbReference type="Proteomes" id="UP000221024">
    <property type="component" value="Unassembled WGS sequence"/>
</dbReference>
<feature type="transmembrane region" description="Helical" evidence="6">
    <location>
        <begin position="75"/>
        <end position="96"/>
    </location>
</feature>
<keyword evidence="3 6" id="KW-0812">Transmembrane</keyword>
<gene>
    <name evidence="7" type="ORF">CRI93_11205</name>
</gene>
<evidence type="ECO:0000256" key="3">
    <source>
        <dbReference type="ARBA" id="ARBA00022692"/>
    </source>
</evidence>
<proteinExistence type="predicted"/>
<dbReference type="RefSeq" id="WP_098062728.1">
    <property type="nucleotide sequence ID" value="NZ_PDEP01000010.1"/>
</dbReference>
<evidence type="ECO:0000313" key="8">
    <source>
        <dbReference type="Proteomes" id="UP000221024"/>
    </source>
</evidence>
<dbReference type="NCBIfam" id="TIGR02229">
    <property type="entry name" value="caa3_sub_IV"/>
    <property type="match status" value="1"/>
</dbReference>
<dbReference type="InterPro" id="IPR011743">
    <property type="entry name" value="Caa3_sub_IV"/>
</dbReference>
<feature type="transmembrane region" description="Helical" evidence="6">
    <location>
        <begin position="50"/>
        <end position="69"/>
    </location>
</feature>
<dbReference type="InterPro" id="IPR005171">
    <property type="entry name" value="Cyt_c_oxidase_su4_prok"/>
</dbReference>
<feature type="transmembrane region" description="Helical" evidence="6">
    <location>
        <begin position="20"/>
        <end position="38"/>
    </location>
</feature>
<evidence type="ECO:0000256" key="5">
    <source>
        <dbReference type="ARBA" id="ARBA00023136"/>
    </source>
</evidence>
<comment type="subcellular location">
    <subcellularLocation>
        <location evidence="1">Cell membrane</location>
        <topology evidence="1">Multi-pass membrane protein</topology>
    </subcellularLocation>
</comment>
<keyword evidence="4 6" id="KW-1133">Transmembrane helix</keyword>